<reference evidence="1 2" key="1">
    <citation type="journal article" date="2012" name="Genet. Mol. Biol.">
        <title>Analysis of 16S rRNA and mxaF genes revealing insights into Methylobacterium niche-specific plant association.</title>
        <authorList>
            <person name="Dourado M.N."/>
            <person name="Andreote F.D."/>
            <person name="Dini-Andreote F."/>
            <person name="Conti R."/>
            <person name="Araujo J.M."/>
            <person name="Araujo W.L."/>
        </authorList>
    </citation>
    <scope>NUCLEOTIDE SEQUENCE [LARGE SCALE GENOMIC DNA]</scope>
    <source>
        <strain evidence="1 2">SR1.6/6</strain>
    </source>
</reference>
<protein>
    <submittedName>
        <fullName evidence="1">DUF1919 domain-containing protein</fullName>
    </submittedName>
</protein>
<gene>
    <name evidence="1" type="ORF">MMSR116_27315</name>
</gene>
<dbReference type="InterPro" id="IPR015037">
    <property type="entry name" value="DUF1919"/>
</dbReference>
<sequence length="191" mass="22403">MRAIIANNCWGSQPYEECNMRYNTPFVGLFLYADDYIKLLTDFRANMSSELRFVTRSRNGQEPGWPIGVIGDDIEINFMHYGSVEEAREKWAYRTDRLPKEDDNLLFKICDRDGFSGIHADAFDQLPFKNKICFYNRHRTNLPAMRVSHPVDYPGEECPDGVMLWKITRLDHELRIIDWLKSDCDSHLRGD</sequence>
<name>A0A6B9FXE0_9HYPH</name>
<dbReference type="RefSeq" id="WP_083920225.1">
    <property type="nucleotide sequence ID" value="NZ_CP043538.1"/>
</dbReference>
<dbReference type="KEGG" id="mmes:MMSR116_27315"/>
<accession>A0A6B9FXE0</accession>
<dbReference type="SUPFAM" id="SSF142795">
    <property type="entry name" value="CAC2185-like"/>
    <property type="match status" value="1"/>
</dbReference>
<dbReference type="OrthoDB" id="7284297at2"/>
<dbReference type="Proteomes" id="UP000012488">
    <property type="component" value="Chromosome"/>
</dbReference>
<organism evidence="1 2">
    <name type="scientific">Methylobacterium mesophilicum SR1.6/6</name>
    <dbReference type="NCBI Taxonomy" id="908290"/>
    <lineage>
        <taxon>Bacteria</taxon>
        <taxon>Pseudomonadati</taxon>
        <taxon>Pseudomonadota</taxon>
        <taxon>Alphaproteobacteria</taxon>
        <taxon>Hyphomicrobiales</taxon>
        <taxon>Methylobacteriaceae</taxon>
        <taxon>Methylobacterium</taxon>
    </lineage>
</organism>
<proteinExistence type="predicted"/>
<reference evidence="1 2" key="2">
    <citation type="journal article" date="2013" name="Genome Announc.">
        <title>Draft Genome Sequence of Methylobacterium mesophilicum Strain SR1.6/6, Isolated from Citrus sinensis.</title>
        <authorList>
            <person name="Marinho Almeida D."/>
            <person name="Dini-Andreote F."/>
            <person name="Camargo Neves A.A."/>
            <person name="Juca Ramos R.T."/>
            <person name="Andreote F.D."/>
            <person name="Carneiro A.R."/>
            <person name="Oliveira de Souza Lima A."/>
            <person name="Caracciolo Gomes de Sa P.H."/>
            <person name="Ribeiro Barbosa M.S."/>
            <person name="Araujo W.L."/>
            <person name="Silva A."/>
        </authorList>
    </citation>
    <scope>NUCLEOTIDE SEQUENCE [LARGE SCALE GENOMIC DNA]</scope>
    <source>
        <strain evidence="1 2">SR1.6/6</strain>
    </source>
</reference>
<dbReference type="EMBL" id="CP043538">
    <property type="protein sequence ID" value="QGY05195.1"/>
    <property type="molecule type" value="Genomic_DNA"/>
</dbReference>
<evidence type="ECO:0000313" key="2">
    <source>
        <dbReference type="Proteomes" id="UP000012488"/>
    </source>
</evidence>
<dbReference type="AlphaFoldDB" id="A0A6B9FXE0"/>
<evidence type="ECO:0000313" key="1">
    <source>
        <dbReference type="EMBL" id="QGY05195.1"/>
    </source>
</evidence>
<dbReference type="InterPro" id="IPR037226">
    <property type="entry name" value="CAC2185-like_sf"/>
</dbReference>
<dbReference type="Pfam" id="PF08942">
    <property type="entry name" value="DUF1919"/>
    <property type="match status" value="1"/>
</dbReference>